<comment type="caution">
    <text evidence="1">The sequence shown here is derived from an EMBL/GenBank/DDBJ whole genome shotgun (WGS) entry which is preliminary data.</text>
</comment>
<reference evidence="1" key="1">
    <citation type="submission" date="2014-01" db="EMBL/GenBank/DDBJ databases">
        <title>The genome of the white-rot fungus Pycnoporus cinnabarinus: a basidiomycete model with a versatile arsenal for lignocellulosic biomass breakdown.</title>
        <authorList>
            <person name="Levasseur A."/>
            <person name="Lomascolo A."/>
            <person name="Ruiz-Duenas F.J."/>
            <person name="Uzan E."/>
            <person name="Piumi F."/>
            <person name="Kues U."/>
            <person name="Ram A.F.J."/>
            <person name="Murat C."/>
            <person name="Haon M."/>
            <person name="Benoit I."/>
            <person name="Arfi Y."/>
            <person name="Chevret D."/>
            <person name="Drula E."/>
            <person name="Kwon M.J."/>
            <person name="Gouret P."/>
            <person name="Lesage-Meessen L."/>
            <person name="Lombard V."/>
            <person name="Mariette J."/>
            <person name="Noirot C."/>
            <person name="Park J."/>
            <person name="Patyshakuliyeva A."/>
            <person name="Wieneger R.A.B."/>
            <person name="Wosten H.A.B."/>
            <person name="Martin F."/>
            <person name="Coutinho P.M."/>
            <person name="de Vries R."/>
            <person name="Martinez A.T."/>
            <person name="Klopp C."/>
            <person name="Pontarotti P."/>
            <person name="Henrissat B."/>
            <person name="Record E."/>
        </authorList>
    </citation>
    <scope>NUCLEOTIDE SEQUENCE [LARGE SCALE GENOMIC DNA]</scope>
    <source>
        <strain evidence="1">BRFM137</strain>
    </source>
</reference>
<evidence type="ECO:0000313" key="2">
    <source>
        <dbReference type="Proteomes" id="UP000029665"/>
    </source>
</evidence>
<proteinExistence type="predicted"/>
<dbReference type="Proteomes" id="UP000029665">
    <property type="component" value="Unassembled WGS sequence"/>
</dbReference>
<name>A0A060STM3_PYCCI</name>
<protein>
    <submittedName>
        <fullName evidence="1">Uncharacterized protein</fullName>
    </submittedName>
</protein>
<sequence length="312" mass="33689">MLVLNILAFLTKKIAVFEKIRKLSGGGNYKRKQHLNWCSRKEHDLRIKHAAFQATQHDVQPTGLVITEMCMSDEMQPGGMQTESQTPGHSYNVDGALQVGVELRAVPTDPAAFLPGSGWGIQAVGKVAAPDEKPNIVGASRDMLDQGSNFMGDMAHDDRAYGQMEEYYLQGEDREGYYEGEYVHHAAYLEGRTWLSANATTNGAIAEGDAEGSSVDVPQVLPSYAHDTYWPTTFAPAGPSYYHGFGTEASEPSAALAGTVSWEPWMLLGDNTTVGGIAAHTGFEYAPYDGEEGYAHAPQAGMADAETFASLG</sequence>
<dbReference type="EMBL" id="CCBP010000528">
    <property type="protein sequence ID" value="CDO77877.1"/>
    <property type="molecule type" value="Genomic_DNA"/>
</dbReference>
<gene>
    <name evidence="1" type="ORF">BN946_scf184739.g3</name>
</gene>
<accession>A0A060STM3</accession>
<dbReference type="AlphaFoldDB" id="A0A060STM3"/>
<organism evidence="1 2">
    <name type="scientific">Pycnoporus cinnabarinus</name>
    <name type="common">Cinnabar-red polypore</name>
    <name type="synonym">Trametes cinnabarina</name>
    <dbReference type="NCBI Taxonomy" id="5643"/>
    <lineage>
        <taxon>Eukaryota</taxon>
        <taxon>Fungi</taxon>
        <taxon>Dikarya</taxon>
        <taxon>Basidiomycota</taxon>
        <taxon>Agaricomycotina</taxon>
        <taxon>Agaricomycetes</taxon>
        <taxon>Polyporales</taxon>
        <taxon>Polyporaceae</taxon>
        <taxon>Trametes</taxon>
    </lineage>
</organism>
<evidence type="ECO:0000313" key="1">
    <source>
        <dbReference type="EMBL" id="CDO77877.1"/>
    </source>
</evidence>
<dbReference type="HOGENOM" id="CLU_891794_0_0_1"/>
<keyword evidence="2" id="KW-1185">Reference proteome</keyword>